<evidence type="ECO:0000313" key="3">
    <source>
        <dbReference type="Proteomes" id="UP001597448"/>
    </source>
</evidence>
<protein>
    <submittedName>
        <fullName evidence="2">Uncharacterized protein</fullName>
    </submittedName>
</protein>
<evidence type="ECO:0000256" key="1">
    <source>
        <dbReference type="SAM" id="MobiDB-lite"/>
    </source>
</evidence>
<dbReference type="Proteomes" id="UP001597448">
    <property type="component" value="Unassembled WGS sequence"/>
</dbReference>
<evidence type="ECO:0000313" key="2">
    <source>
        <dbReference type="EMBL" id="MFD2414351.1"/>
    </source>
</evidence>
<organism evidence="2 3">
    <name type="scientific">Paenibacillus rhizoplanae</name>
    <dbReference type="NCBI Taxonomy" id="1917181"/>
    <lineage>
        <taxon>Bacteria</taxon>
        <taxon>Bacillati</taxon>
        <taxon>Bacillota</taxon>
        <taxon>Bacilli</taxon>
        <taxon>Bacillales</taxon>
        <taxon>Paenibacillaceae</taxon>
        <taxon>Paenibacillus</taxon>
    </lineage>
</organism>
<sequence>MSGKKRKRKKVADTMELEVLEQDENFYFIAGYTEGGFPFGITWEEYEAEKKGTGTEESLPLNENALDRDEF</sequence>
<reference evidence="3" key="1">
    <citation type="journal article" date="2019" name="Int. J. Syst. Evol. Microbiol.">
        <title>The Global Catalogue of Microorganisms (GCM) 10K type strain sequencing project: providing services to taxonomists for standard genome sequencing and annotation.</title>
        <authorList>
            <consortium name="The Broad Institute Genomics Platform"/>
            <consortium name="The Broad Institute Genome Sequencing Center for Infectious Disease"/>
            <person name="Wu L."/>
            <person name="Ma J."/>
        </authorList>
    </citation>
    <scope>NUCLEOTIDE SEQUENCE [LARGE SCALE GENOMIC DNA]</scope>
    <source>
        <strain evidence="3">CCM 8725</strain>
    </source>
</reference>
<dbReference type="EMBL" id="JBHUKY010000101">
    <property type="protein sequence ID" value="MFD2414351.1"/>
    <property type="molecule type" value="Genomic_DNA"/>
</dbReference>
<proteinExistence type="predicted"/>
<name>A0ABW5FNQ0_9BACL</name>
<feature type="region of interest" description="Disordered" evidence="1">
    <location>
        <begin position="50"/>
        <end position="71"/>
    </location>
</feature>
<keyword evidence="3" id="KW-1185">Reference proteome</keyword>
<comment type="caution">
    <text evidence="2">The sequence shown here is derived from an EMBL/GenBank/DDBJ whole genome shotgun (WGS) entry which is preliminary data.</text>
</comment>
<accession>A0ABW5FNQ0</accession>
<dbReference type="RefSeq" id="WP_209994666.1">
    <property type="nucleotide sequence ID" value="NZ_JBHUKY010000101.1"/>
</dbReference>
<gene>
    <name evidence="2" type="ORF">ACFSX3_31355</name>
</gene>